<evidence type="ECO:0000313" key="5">
    <source>
        <dbReference type="Proteomes" id="UP000006039"/>
    </source>
</evidence>
<dbReference type="GeneID" id="20349346"/>
<reference evidence="5" key="1">
    <citation type="submission" date="2010-07" db="EMBL/GenBank/DDBJ databases">
        <title>The genome sequence of Gaeumannomyces graminis var. tritici strain R3-111a-1.</title>
        <authorList>
            <consortium name="The Broad Institute Genome Sequencing Platform"/>
            <person name="Ma L.-J."/>
            <person name="Dead R."/>
            <person name="Young S."/>
            <person name="Zeng Q."/>
            <person name="Koehrsen M."/>
            <person name="Alvarado L."/>
            <person name="Berlin A."/>
            <person name="Chapman S.B."/>
            <person name="Chen Z."/>
            <person name="Freedman E."/>
            <person name="Gellesch M."/>
            <person name="Goldberg J."/>
            <person name="Griggs A."/>
            <person name="Gujja S."/>
            <person name="Heilman E.R."/>
            <person name="Heiman D."/>
            <person name="Hepburn T."/>
            <person name="Howarth C."/>
            <person name="Jen D."/>
            <person name="Larson L."/>
            <person name="Mehta T."/>
            <person name="Neiman D."/>
            <person name="Pearson M."/>
            <person name="Roberts A."/>
            <person name="Saif S."/>
            <person name="Shea T."/>
            <person name="Shenoy N."/>
            <person name="Sisk P."/>
            <person name="Stolte C."/>
            <person name="Sykes S."/>
            <person name="Walk T."/>
            <person name="White J."/>
            <person name="Yandava C."/>
            <person name="Haas B."/>
            <person name="Nusbaum C."/>
            <person name="Birren B."/>
        </authorList>
    </citation>
    <scope>NUCLEOTIDE SEQUENCE [LARGE SCALE GENOMIC DNA]</scope>
    <source>
        <strain evidence="5">R3-111a-1</strain>
    </source>
</reference>
<reference evidence="4" key="5">
    <citation type="submission" date="2018-04" db="UniProtKB">
        <authorList>
            <consortium name="EnsemblFungi"/>
        </authorList>
    </citation>
    <scope>IDENTIFICATION</scope>
    <source>
        <strain evidence="4">R3-111a-1</strain>
    </source>
</reference>
<keyword evidence="5" id="KW-1185">Reference proteome</keyword>
<reference evidence="4" key="4">
    <citation type="journal article" date="2015" name="G3 (Bethesda)">
        <title>Genome sequences of three phytopathogenic species of the Magnaporthaceae family of fungi.</title>
        <authorList>
            <person name="Okagaki L.H."/>
            <person name="Nunes C.C."/>
            <person name="Sailsbery J."/>
            <person name="Clay B."/>
            <person name="Brown D."/>
            <person name="John T."/>
            <person name="Oh Y."/>
            <person name="Young N."/>
            <person name="Fitzgerald M."/>
            <person name="Haas B.J."/>
            <person name="Zeng Q."/>
            <person name="Young S."/>
            <person name="Adiconis X."/>
            <person name="Fan L."/>
            <person name="Levin J.Z."/>
            <person name="Mitchell T.K."/>
            <person name="Okubara P.A."/>
            <person name="Farman M.L."/>
            <person name="Kohn L.M."/>
            <person name="Birren B."/>
            <person name="Ma L.-J."/>
            <person name="Dean R.A."/>
        </authorList>
    </citation>
    <scope>NUCLEOTIDE SEQUENCE</scope>
    <source>
        <strain evidence="4">R3-111a-1</strain>
    </source>
</reference>
<dbReference type="Proteomes" id="UP000006039">
    <property type="component" value="Unassembled WGS sequence"/>
</dbReference>
<feature type="chain" id="PRO_5015094969" evidence="2">
    <location>
        <begin position="21"/>
        <end position="82"/>
    </location>
</feature>
<reference evidence="3" key="2">
    <citation type="submission" date="2010-07" db="EMBL/GenBank/DDBJ databases">
        <authorList>
            <consortium name="The Broad Institute Genome Sequencing Platform"/>
            <consortium name="Broad Institute Genome Sequencing Center for Infectious Disease"/>
            <person name="Ma L.-J."/>
            <person name="Dead R."/>
            <person name="Young S."/>
            <person name="Zeng Q."/>
            <person name="Koehrsen M."/>
            <person name="Alvarado L."/>
            <person name="Berlin A."/>
            <person name="Chapman S.B."/>
            <person name="Chen Z."/>
            <person name="Freedman E."/>
            <person name="Gellesch M."/>
            <person name="Goldberg J."/>
            <person name="Griggs A."/>
            <person name="Gujja S."/>
            <person name="Heilman E.R."/>
            <person name="Heiman D."/>
            <person name="Hepburn T."/>
            <person name="Howarth C."/>
            <person name="Jen D."/>
            <person name="Larson L."/>
            <person name="Mehta T."/>
            <person name="Neiman D."/>
            <person name="Pearson M."/>
            <person name="Roberts A."/>
            <person name="Saif S."/>
            <person name="Shea T."/>
            <person name="Shenoy N."/>
            <person name="Sisk P."/>
            <person name="Stolte C."/>
            <person name="Sykes S."/>
            <person name="Walk T."/>
            <person name="White J."/>
            <person name="Yandava C."/>
            <person name="Haas B."/>
            <person name="Nusbaum C."/>
            <person name="Birren B."/>
        </authorList>
    </citation>
    <scope>NUCLEOTIDE SEQUENCE</scope>
    <source>
        <strain evidence="3">R3-111a-1</strain>
    </source>
</reference>
<dbReference type="EnsemblFungi" id="EJT75050">
    <property type="protein sequence ID" value="EJT75050"/>
    <property type="gene ID" value="GGTG_08888"/>
</dbReference>
<organism evidence="3">
    <name type="scientific">Gaeumannomyces tritici (strain R3-111a-1)</name>
    <name type="common">Wheat and barley take-all root rot fungus</name>
    <name type="synonym">Gaeumannomyces graminis var. tritici</name>
    <dbReference type="NCBI Taxonomy" id="644352"/>
    <lineage>
        <taxon>Eukaryota</taxon>
        <taxon>Fungi</taxon>
        <taxon>Dikarya</taxon>
        <taxon>Ascomycota</taxon>
        <taxon>Pezizomycotina</taxon>
        <taxon>Sordariomycetes</taxon>
        <taxon>Sordariomycetidae</taxon>
        <taxon>Magnaporthales</taxon>
        <taxon>Magnaporthaceae</taxon>
        <taxon>Gaeumannomyces</taxon>
    </lineage>
</organism>
<name>J3P5U8_GAET3</name>
<evidence type="ECO:0000256" key="2">
    <source>
        <dbReference type="SAM" id="SignalP"/>
    </source>
</evidence>
<evidence type="ECO:0000313" key="3">
    <source>
        <dbReference type="EMBL" id="EJT75050.1"/>
    </source>
</evidence>
<evidence type="ECO:0000313" key="4">
    <source>
        <dbReference type="EnsemblFungi" id="EJT75050"/>
    </source>
</evidence>
<sequence>MHYTPAQLIALVALAIPATALPLGPSASLLLPGARGSAFEIFKREPAEDSKPHQSPKSESDDAEEPEIFKREPAEQKYPLPI</sequence>
<gene>
    <name evidence="4" type="primary">20349346</name>
    <name evidence="3" type="ORF">GGTG_08888</name>
</gene>
<feature type="signal peptide" evidence="2">
    <location>
        <begin position="1"/>
        <end position="20"/>
    </location>
</feature>
<accession>J3P5U8</accession>
<dbReference type="HOGENOM" id="CLU_2558414_0_0_1"/>
<reference evidence="3" key="3">
    <citation type="submission" date="2010-09" db="EMBL/GenBank/DDBJ databases">
        <title>Annotation of Gaeumannomyces graminis var. tritici R3-111a-1.</title>
        <authorList>
            <consortium name="The Broad Institute Genome Sequencing Platform"/>
            <person name="Ma L.-J."/>
            <person name="Dead R."/>
            <person name="Young S.K."/>
            <person name="Zeng Q."/>
            <person name="Gargeya S."/>
            <person name="Fitzgerald M."/>
            <person name="Haas B."/>
            <person name="Abouelleil A."/>
            <person name="Alvarado L."/>
            <person name="Arachchi H.M."/>
            <person name="Berlin A."/>
            <person name="Brown A."/>
            <person name="Chapman S.B."/>
            <person name="Chen Z."/>
            <person name="Dunbar C."/>
            <person name="Freedman E."/>
            <person name="Gearin G."/>
            <person name="Gellesch M."/>
            <person name="Goldberg J."/>
            <person name="Griggs A."/>
            <person name="Gujja S."/>
            <person name="Heiman D."/>
            <person name="Howarth C."/>
            <person name="Larson L."/>
            <person name="Lui A."/>
            <person name="MacDonald P.J.P."/>
            <person name="Mehta T."/>
            <person name="Montmayeur A."/>
            <person name="Murphy C."/>
            <person name="Neiman D."/>
            <person name="Pearson M."/>
            <person name="Priest M."/>
            <person name="Roberts A."/>
            <person name="Saif S."/>
            <person name="Shea T."/>
            <person name="Shenoy N."/>
            <person name="Sisk P."/>
            <person name="Stolte C."/>
            <person name="Sykes S."/>
            <person name="Yandava C."/>
            <person name="Wortman J."/>
            <person name="Nusbaum C."/>
            <person name="Birren B."/>
        </authorList>
    </citation>
    <scope>NUCLEOTIDE SEQUENCE</scope>
    <source>
        <strain evidence="3">R3-111a-1</strain>
    </source>
</reference>
<dbReference type="EMBL" id="GL385398">
    <property type="protein sequence ID" value="EJT75050.1"/>
    <property type="molecule type" value="Genomic_DNA"/>
</dbReference>
<feature type="compositionally biased region" description="Basic and acidic residues" evidence="1">
    <location>
        <begin position="41"/>
        <end position="60"/>
    </location>
</feature>
<dbReference type="AlphaFoldDB" id="J3P5U8"/>
<feature type="region of interest" description="Disordered" evidence="1">
    <location>
        <begin position="41"/>
        <end position="82"/>
    </location>
</feature>
<evidence type="ECO:0000256" key="1">
    <source>
        <dbReference type="SAM" id="MobiDB-lite"/>
    </source>
</evidence>
<protein>
    <submittedName>
        <fullName evidence="3 4">Uncharacterized protein</fullName>
    </submittedName>
</protein>
<dbReference type="VEuPathDB" id="FungiDB:GGTG_08888"/>
<proteinExistence type="predicted"/>
<keyword evidence="2" id="KW-0732">Signal</keyword>
<dbReference type="RefSeq" id="XP_009224994.1">
    <property type="nucleotide sequence ID" value="XM_009226730.1"/>
</dbReference>